<reference evidence="3" key="1">
    <citation type="journal article" date="2014" name="Front. Microbiol.">
        <title>High frequency of phylogenetically diverse reductive dehalogenase-homologous genes in deep subseafloor sedimentary metagenomes.</title>
        <authorList>
            <person name="Kawai M."/>
            <person name="Futagami T."/>
            <person name="Toyoda A."/>
            <person name="Takaki Y."/>
            <person name="Nishi S."/>
            <person name="Hori S."/>
            <person name="Arai W."/>
            <person name="Tsubouchi T."/>
            <person name="Morono Y."/>
            <person name="Uchiyama I."/>
            <person name="Ito T."/>
            <person name="Fujiyama A."/>
            <person name="Inagaki F."/>
            <person name="Takami H."/>
        </authorList>
    </citation>
    <scope>NUCLEOTIDE SEQUENCE</scope>
    <source>
        <strain evidence="3">Expedition CK06-06</strain>
    </source>
</reference>
<evidence type="ECO:0000313" key="3">
    <source>
        <dbReference type="EMBL" id="GAG98976.1"/>
    </source>
</evidence>
<dbReference type="InterPro" id="IPR011006">
    <property type="entry name" value="CheY-like_superfamily"/>
</dbReference>
<gene>
    <name evidence="3" type="ORF">S01H4_47407</name>
</gene>
<name>X1DRH1_9ZZZZ</name>
<dbReference type="InterPro" id="IPR001789">
    <property type="entry name" value="Sig_transdc_resp-reg_receiver"/>
</dbReference>
<evidence type="ECO:0000256" key="1">
    <source>
        <dbReference type="ARBA" id="ARBA00022553"/>
    </source>
</evidence>
<keyword evidence="1" id="KW-0597">Phosphoprotein</keyword>
<comment type="caution">
    <text evidence="3">The sequence shown here is derived from an EMBL/GenBank/DDBJ whole genome shotgun (WGS) entry which is preliminary data.</text>
</comment>
<protein>
    <recommendedName>
        <fullName evidence="2">Response regulatory domain-containing protein</fullName>
    </recommendedName>
</protein>
<dbReference type="InterPro" id="IPR050595">
    <property type="entry name" value="Bact_response_regulator"/>
</dbReference>
<dbReference type="AlphaFoldDB" id="X1DRH1"/>
<dbReference type="Gene3D" id="3.40.50.2300">
    <property type="match status" value="1"/>
</dbReference>
<organism evidence="3">
    <name type="scientific">marine sediment metagenome</name>
    <dbReference type="NCBI Taxonomy" id="412755"/>
    <lineage>
        <taxon>unclassified sequences</taxon>
        <taxon>metagenomes</taxon>
        <taxon>ecological metagenomes</taxon>
    </lineage>
</organism>
<dbReference type="Pfam" id="PF00072">
    <property type="entry name" value="Response_reg"/>
    <property type="match status" value="1"/>
</dbReference>
<feature type="domain" description="Response regulatory" evidence="2">
    <location>
        <begin position="1"/>
        <end position="94"/>
    </location>
</feature>
<feature type="non-terminal residue" evidence="3">
    <location>
        <position position="1"/>
    </location>
</feature>
<dbReference type="PROSITE" id="PS50110">
    <property type="entry name" value="RESPONSE_REGULATORY"/>
    <property type="match status" value="1"/>
</dbReference>
<proteinExistence type="predicted"/>
<evidence type="ECO:0000259" key="2">
    <source>
        <dbReference type="PROSITE" id="PS50110"/>
    </source>
</evidence>
<dbReference type="SUPFAM" id="SSF52172">
    <property type="entry name" value="CheY-like"/>
    <property type="match status" value="1"/>
</dbReference>
<dbReference type="PANTHER" id="PTHR44591">
    <property type="entry name" value="STRESS RESPONSE REGULATOR PROTEIN 1"/>
    <property type="match status" value="1"/>
</dbReference>
<dbReference type="GO" id="GO:0000160">
    <property type="term" value="P:phosphorelay signal transduction system"/>
    <property type="evidence" value="ECO:0007669"/>
    <property type="project" value="InterPro"/>
</dbReference>
<accession>X1DRH1</accession>
<sequence length="96" mass="10986">EVFTVDSGMDCISEIERGFKGVILMDIMMPFMDGWDTILEIMKRGYTKDIIISILTAKGTPDHDKMRGLESYIYDYIAKPFDVQKLISNVEHMAAM</sequence>
<dbReference type="EMBL" id="BART01026611">
    <property type="protein sequence ID" value="GAG98976.1"/>
    <property type="molecule type" value="Genomic_DNA"/>
</dbReference>
<dbReference type="PANTHER" id="PTHR44591:SF3">
    <property type="entry name" value="RESPONSE REGULATORY DOMAIN-CONTAINING PROTEIN"/>
    <property type="match status" value="1"/>
</dbReference>